<dbReference type="InterPro" id="IPR036864">
    <property type="entry name" value="Zn2-C6_fun-type_DNA-bd_sf"/>
</dbReference>
<dbReference type="PANTHER" id="PTHR31001:SF90">
    <property type="entry name" value="CENTROMERE DNA-BINDING PROTEIN COMPLEX CBF3 SUBUNIT B"/>
    <property type="match status" value="1"/>
</dbReference>
<feature type="compositionally biased region" description="Low complexity" evidence="3">
    <location>
        <begin position="1042"/>
        <end position="1054"/>
    </location>
</feature>
<dbReference type="PROSITE" id="PS50048">
    <property type="entry name" value="ZN2_CY6_FUNGAL_2"/>
    <property type="match status" value="1"/>
</dbReference>
<dbReference type="SMART" id="SM00066">
    <property type="entry name" value="GAL4"/>
    <property type="match status" value="1"/>
</dbReference>
<feature type="compositionally biased region" description="Polar residues" evidence="3">
    <location>
        <begin position="169"/>
        <end position="184"/>
    </location>
</feature>
<dbReference type="GO" id="GO:0000981">
    <property type="term" value="F:DNA-binding transcription factor activity, RNA polymerase II-specific"/>
    <property type="evidence" value="ECO:0007669"/>
    <property type="project" value="InterPro"/>
</dbReference>
<evidence type="ECO:0000313" key="5">
    <source>
        <dbReference type="EMBL" id="GMG22914.1"/>
    </source>
</evidence>
<feature type="compositionally biased region" description="Basic and acidic residues" evidence="3">
    <location>
        <begin position="1017"/>
        <end position="1032"/>
    </location>
</feature>
<keyword evidence="6" id="KW-1185">Reference proteome</keyword>
<dbReference type="GO" id="GO:0005634">
    <property type="term" value="C:nucleus"/>
    <property type="evidence" value="ECO:0007669"/>
    <property type="project" value="UniProtKB-SubCell"/>
</dbReference>
<dbReference type="SUPFAM" id="SSF57701">
    <property type="entry name" value="Zn2/Cys6 DNA-binding domain"/>
    <property type="match status" value="1"/>
</dbReference>
<dbReference type="InterPro" id="IPR050613">
    <property type="entry name" value="Sec_Metabolite_Reg"/>
</dbReference>
<dbReference type="Pfam" id="PF00172">
    <property type="entry name" value="Zn_clus"/>
    <property type="match status" value="1"/>
</dbReference>
<feature type="region of interest" description="Disordered" evidence="3">
    <location>
        <begin position="930"/>
        <end position="953"/>
    </location>
</feature>
<dbReference type="PANTHER" id="PTHR31001">
    <property type="entry name" value="UNCHARACTERIZED TRANSCRIPTIONAL REGULATORY PROTEIN"/>
    <property type="match status" value="1"/>
</dbReference>
<evidence type="ECO:0000259" key="4">
    <source>
        <dbReference type="PROSITE" id="PS50048"/>
    </source>
</evidence>
<dbReference type="OrthoDB" id="1747771at2759"/>
<evidence type="ECO:0000256" key="2">
    <source>
        <dbReference type="ARBA" id="ARBA00023242"/>
    </source>
</evidence>
<keyword evidence="2" id="KW-0539">Nucleus</keyword>
<evidence type="ECO:0000256" key="3">
    <source>
        <dbReference type="SAM" id="MobiDB-lite"/>
    </source>
</evidence>
<feature type="region of interest" description="Disordered" evidence="3">
    <location>
        <begin position="1016"/>
        <end position="1079"/>
    </location>
</feature>
<proteinExistence type="predicted"/>
<feature type="domain" description="Zn(2)-C6 fungal-type" evidence="4">
    <location>
        <begin position="70"/>
        <end position="101"/>
    </location>
</feature>
<dbReference type="AlphaFoldDB" id="A0A9W7DIP3"/>
<organism evidence="5 6">
    <name type="scientific">Ambrosiozyma monospora</name>
    <name type="common">Yeast</name>
    <name type="synonym">Endomycopsis monosporus</name>
    <dbReference type="NCBI Taxonomy" id="43982"/>
    <lineage>
        <taxon>Eukaryota</taxon>
        <taxon>Fungi</taxon>
        <taxon>Dikarya</taxon>
        <taxon>Ascomycota</taxon>
        <taxon>Saccharomycotina</taxon>
        <taxon>Pichiomycetes</taxon>
        <taxon>Pichiales</taxon>
        <taxon>Pichiaceae</taxon>
        <taxon>Ambrosiozyma</taxon>
    </lineage>
</organism>
<comment type="subcellular location">
    <subcellularLocation>
        <location evidence="1">Nucleus</location>
    </subcellularLocation>
</comment>
<sequence length="1085" mass="122471">MKSDQSAFNYNHQQPNSDVRSACSAENTIVTRDDKADNNNYGEIQNKKRQTESGFLKVRVPKKRNRRTLVCSYCRKRKIKCDKQMPCHNCVKTHRANTCKYTTERNPEVYQEEKVADIWESTKKQKTGVSLKDHEEQQQPESGQKDNEKSGQNEVEQLKSKINELQALLNSSDATNKVTKSSVPPMNGFNGEPKTQNITSQNSTSSILNMKLHTLKPVIITMENRNISYHGPLSHFQMTNSSHILISKFITKQQQKKKTKNQNQESRYVVDKPIYFHKLLNTTIEEGDLIKRLKTQLLPHYDALLSRIRYFGSYLNDLLYNGILDMSMVISLFHTFFIKCDFNKIKSKEETNISGNFLKLRNGAIFADLALVLCVIQSTFPFCDVDLSLASSSQLSKETEIALSQLSMDALACSRIGVELNYSALLSLVLMNDIHYSYSSHGDETFFDELNSFSLLHDTINLAFKLGLHRDPTSIPETAYQKVVLDGDSDDNDNDDYDYGSGANPPYILPPMNSRTLWSRLKQLDASHSVYSGEPLVIMDQFSDSCLSAVVGNNSFTDFTDLQRELALLMNSVTSSISLDDVLLLRKKYMMLNSSLGSFQSLIESREVNLGQSELIKIAHCLSLKMKVCRVLILLNSFLCGLINDPDKFPNHGLNEANRHLLKKVALTLKCESLKITLLVWKIWILLASGDEDTVLGHNNEFYVVYLKHDLFPLSIAIFEQTMSCCLRFSLGMVLNRKESMENLMNTDPVISLETIDLLELEESMVDKVDGSESHADPVGDEVSKLFEHPRQLVCILKEVYRSSSISTTFMNAPGFSSLLDLMSLLCCFVESTVKQAEETKLSVSINEDASSNNTSIFSKQGRKTLEREMKLNAEILEFNSNDESIRDWLNVVFNRYTIAGFMKGFDSAHSKSLLETSVSYNFRTSSITTTTTNNNNNNNNKHNQDNSQRNVDVTDRVKANLKTVTEIETNNSYVFPFNRLMFQAHEQVNADSDSSNDANNHHHDAVNESIVAIDGDDCHSNVGGHEEKNEERCEDIDDSNGLSISSTGSTLISQDPTVHKGRLKSTGMKRNESSSVGGSYQIFF</sequence>
<comment type="caution">
    <text evidence="5">The sequence shown here is derived from an EMBL/GenBank/DDBJ whole genome shotgun (WGS) entry which is preliminary data.</text>
</comment>
<accession>A0A9W7DIP3</accession>
<protein>
    <submittedName>
        <fullName evidence="5">Unnamed protein product</fullName>
    </submittedName>
</protein>
<feature type="region of interest" description="Disordered" evidence="3">
    <location>
        <begin position="125"/>
        <end position="155"/>
    </location>
</feature>
<feature type="compositionally biased region" description="Basic and acidic residues" evidence="3">
    <location>
        <begin position="131"/>
        <end position="155"/>
    </location>
</feature>
<dbReference type="Gene3D" id="4.10.240.10">
    <property type="entry name" value="Zn(2)-C6 fungal-type DNA-binding domain"/>
    <property type="match status" value="1"/>
</dbReference>
<dbReference type="InterPro" id="IPR001138">
    <property type="entry name" value="Zn2Cys6_DnaBD"/>
</dbReference>
<evidence type="ECO:0000313" key="6">
    <source>
        <dbReference type="Proteomes" id="UP001165063"/>
    </source>
</evidence>
<dbReference type="PROSITE" id="PS00463">
    <property type="entry name" value="ZN2_CY6_FUNGAL_1"/>
    <property type="match status" value="1"/>
</dbReference>
<dbReference type="Proteomes" id="UP001165063">
    <property type="component" value="Unassembled WGS sequence"/>
</dbReference>
<name>A0A9W7DIP3_AMBMO</name>
<dbReference type="EMBL" id="BSXU01001023">
    <property type="protein sequence ID" value="GMG22914.1"/>
    <property type="molecule type" value="Genomic_DNA"/>
</dbReference>
<feature type="region of interest" description="Disordered" evidence="3">
    <location>
        <begin position="1"/>
        <end position="23"/>
    </location>
</feature>
<evidence type="ECO:0000256" key="1">
    <source>
        <dbReference type="ARBA" id="ARBA00004123"/>
    </source>
</evidence>
<dbReference type="GO" id="GO:0008270">
    <property type="term" value="F:zinc ion binding"/>
    <property type="evidence" value="ECO:0007669"/>
    <property type="project" value="InterPro"/>
</dbReference>
<dbReference type="CDD" id="cd00067">
    <property type="entry name" value="GAL4"/>
    <property type="match status" value="1"/>
</dbReference>
<feature type="region of interest" description="Disordered" evidence="3">
    <location>
        <begin position="169"/>
        <end position="203"/>
    </location>
</feature>
<gene>
    <name evidence="5" type="ORF">Amon01_000271600</name>
</gene>
<feature type="compositionally biased region" description="Low complexity" evidence="3">
    <location>
        <begin position="930"/>
        <end position="941"/>
    </location>
</feature>
<reference evidence="5" key="1">
    <citation type="submission" date="2023-04" db="EMBL/GenBank/DDBJ databases">
        <title>Ambrosiozyma monospora NBRC 1965.</title>
        <authorList>
            <person name="Ichikawa N."/>
            <person name="Sato H."/>
            <person name="Tonouchi N."/>
        </authorList>
    </citation>
    <scope>NUCLEOTIDE SEQUENCE</scope>
    <source>
        <strain evidence="5">NBRC 1965</strain>
    </source>
</reference>